<evidence type="ECO:0000256" key="2">
    <source>
        <dbReference type="ARBA" id="ARBA00022840"/>
    </source>
</evidence>
<dbReference type="Pfam" id="PF22733">
    <property type="entry name" value="NNH1"/>
    <property type="match status" value="1"/>
</dbReference>
<protein>
    <submittedName>
        <fullName evidence="4">NACHT domain-containing protein</fullName>
    </submittedName>
</protein>
<dbReference type="RefSeq" id="WP_251944845.1">
    <property type="nucleotide sequence ID" value="NZ_JAMRYM010000024.1"/>
</dbReference>
<dbReference type="PROSITE" id="PS50837">
    <property type="entry name" value="NACHT"/>
    <property type="match status" value="1"/>
</dbReference>
<accession>A0A9X2IS53</accession>
<dbReference type="EMBL" id="JAMRYM010000024">
    <property type="protein sequence ID" value="MCM6762326.1"/>
    <property type="molecule type" value="Genomic_DNA"/>
</dbReference>
<reference evidence="4" key="1">
    <citation type="submission" date="2022-06" db="EMBL/GenBank/DDBJ databases">
        <title>Whole genome shotgun sequencing (WGS) of Rathayibacter sp. ZW T2_19, isolated from stored onions (Allium cepa).</title>
        <authorList>
            <person name="Stoll D.A."/>
            <person name="Huch M."/>
        </authorList>
    </citation>
    <scope>NUCLEOTIDE SEQUENCE</scope>
    <source>
        <strain evidence="4">ZW T2_19</strain>
    </source>
</reference>
<keyword evidence="5" id="KW-1185">Reference proteome</keyword>
<dbReference type="PANTHER" id="PTHR46844:SF1">
    <property type="entry name" value="SLR5058 PROTEIN"/>
    <property type="match status" value="1"/>
</dbReference>
<dbReference type="InterPro" id="IPR054547">
    <property type="entry name" value="NNH1"/>
</dbReference>
<dbReference type="GO" id="GO:0005524">
    <property type="term" value="F:ATP binding"/>
    <property type="evidence" value="ECO:0007669"/>
    <property type="project" value="UniProtKB-KW"/>
</dbReference>
<dbReference type="Gene3D" id="3.40.50.300">
    <property type="entry name" value="P-loop containing nucleotide triphosphate hydrolases"/>
    <property type="match status" value="1"/>
</dbReference>
<dbReference type="SUPFAM" id="SSF52058">
    <property type="entry name" value="L domain-like"/>
    <property type="match status" value="1"/>
</dbReference>
<dbReference type="InterPro" id="IPR027417">
    <property type="entry name" value="P-loop_NTPase"/>
</dbReference>
<comment type="caution">
    <text evidence="4">The sequence shown here is derived from an EMBL/GenBank/DDBJ whole genome shotgun (WGS) entry which is preliminary data.</text>
</comment>
<proteinExistence type="predicted"/>
<evidence type="ECO:0000313" key="5">
    <source>
        <dbReference type="Proteomes" id="UP001155240"/>
    </source>
</evidence>
<dbReference type="PANTHER" id="PTHR46844">
    <property type="entry name" value="SLR5058 PROTEIN"/>
    <property type="match status" value="1"/>
</dbReference>
<dbReference type="InterPro" id="IPR007111">
    <property type="entry name" value="NACHT_NTPase"/>
</dbReference>
<dbReference type="AlphaFoldDB" id="A0A9X2IS53"/>
<name>A0A9X2IS53_9MICO</name>
<sequence length="1086" mass="119046">MDAVSLAIGTAATKWVIRLWTNNDDLASLSGELIQALPSRIGGLLERGRAKRQFERLAEDIGARIFPYLSHELSDIDAGDLSAAAHAAQRALENSVKTQVELAKIDFDAELLCAMILAKDEPNLVADGLSTSGDAAYESIVRECAACIIASSSALPTFQHAGISEILSRETTIIDLVEANLANMPESQVPSTWGRGSEYQRFESRYRRAIFDHADRLQLFGVTSPTARSSYSLSVAYIPLETLGNESKSNADEKPNRSDALRVEEALSGSPRILLTGGAGGGKTTLLHWITTKSAQQSFENKLEEWNNRVPFVIQLRRYANSTLPHIGQFIEGATPSLLDAMPSGWATSIFDAGRALLLVDGFDEISEDGRASVLSWLNEISNSFSDAIIIVTSREGAVDSSWTADDYTRVTLLPMEYEDIKSFVEHWHRAALGPSPTAELSASIRTSEKFALEAIRERQAIRSLCDSPLLCALICALNRDSGARLPDNRMEIYSTALQMLVVRRDQDRHVEISHDLQLTYSEASSILRIFASWLQDNYAADAARADFETIVGKQLVHLHRIKATSEEVAKHLLARSGVLREPSDGRIDFVHRTFLEYLAAGEIVANRSFGKLVAVANEDYWREVVVLAAGHATARDREELISALIARGEKEPGNRHVLFLVALACMETSPELSPDLQKSLARCLAAVVPPSNMTDAASVALAGQMAVSLLSRRPRYAREAVASVRALSLIGGDGALAALRGYRTDRRKTVIRQLLRAWSHFDAEAFAKEILADSPVADFPVPLSDWEQIRQLPSLPNMHNVRLSLTGELESLAKVPKVASVRFIDLSRSLGLSDLGGGEGLTGVLSIDSRWCFNLTTLAGIEAFPELAILDLEGCSNLVDIKALSAVSHLNWLDLSRTPVSSTESLSSLEELHALYLVDCENLTTLGALASLDSLTLSALPSLSEWDLRPMEKLTTLRLGGPISPAEIVLPDSIQNLSLDWGSKFTAKLLGARKVRSFRAANPENIAQQIEFIQTRKDLVSVDLLSPAGRDVSAFIPELLNRKRMRTLLVQLVSPELGFEWPTVDGFDSISTPRRAIYTRKLKKQ</sequence>
<dbReference type="SUPFAM" id="SSF52540">
    <property type="entry name" value="P-loop containing nucleoside triphosphate hydrolases"/>
    <property type="match status" value="1"/>
</dbReference>
<organism evidence="4 5">
    <name type="scientific">Rathayibacter rubneri</name>
    <dbReference type="NCBI Taxonomy" id="2950106"/>
    <lineage>
        <taxon>Bacteria</taxon>
        <taxon>Bacillati</taxon>
        <taxon>Actinomycetota</taxon>
        <taxon>Actinomycetes</taxon>
        <taxon>Micrococcales</taxon>
        <taxon>Microbacteriaceae</taxon>
        <taxon>Rathayibacter</taxon>
    </lineage>
</organism>
<dbReference type="InterPro" id="IPR032675">
    <property type="entry name" value="LRR_dom_sf"/>
</dbReference>
<keyword evidence="2" id="KW-0067">ATP-binding</keyword>
<evidence type="ECO:0000256" key="1">
    <source>
        <dbReference type="ARBA" id="ARBA00022741"/>
    </source>
</evidence>
<evidence type="ECO:0000313" key="4">
    <source>
        <dbReference type="EMBL" id="MCM6762326.1"/>
    </source>
</evidence>
<evidence type="ECO:0000259" key="3">
    <source>
        <dbReference type="PROSITE" id="PS50837"/>
    </source>
</evidence>
<dbReference type="Pfam" id="PF05729">
    <property type="entry name" value="NACHT"/>
    <property type="match status" value="1"/>
</dbReference>
<keyword evidence="1" id="KW-0547">Nucleotide-binding</keyword>
<feature type="domain" description="NACHT" evidence="3">
    <location>
        <begin position="271"/>
        <end position="606"/>
    </location>
</feature>
<gene>
    <name evidence="4" type="ORF">NB037_07835</name>
</gene>
<dbReference type="Gene3D" id="3.80.10.10">
    <property type="entry name" value="Ribonuclease Inhibitor"/>
    <property type="match status" value="1"/>
</dbReference>
<dbReference type="Proteomes" id="UP001155240">
    <property type="component" value="Unassembled WGS sequence"/>
</dbReference>